<sequence>MEFRAQVTILRICDFAVGHGPCLQMPLTTNIVGKSFVHHGINWRQHPFPLSCGTRTVGAIVATLSKRSNLLSLLIEQKIPWSFEQGSNLSTADLFQKSSFNKEPYRQPNLDFDCQLWHAKNVKSLPAILTRQI</sequence>
<proteinExistence type="predicted"/>
<evidence type="ECO:0000313" key="2">
    <source>
        <dbReference type="Proteomes" id="UP000708208"/>
    </source>
</evidence>
<dbReference type="AlphaFoldDB" id="A0A8J2JYI7"/>
<accession>A0A8J2JYI7</accession>
<dbReference type="Proteomes" id="UP000708208">
    <property type="component" value="Unassembled WGS sequence"/>
</dbReference>
<evidence type="ECO:0000313" key="1">
    <source>
        <dbReference type="EMBL" id="CAG7716843.1"/>
    </source>
</evidence>
<keyword evidence="2" id="KW-1185">Reference proteome</keyword>
<name>A0A8J2JYI7_9HEXA</name>
<protein>
    <submittedName>
        <fullName evidence="1">Uncharacterized protein</fullName>
    </submittedName>
</protein>
<dbReference type="EMBL" id="CAJVCH010041604">
    <property type="protein sequence ID" value="CAG7716843.1"/>
    <property type="molecule type" value="Genomic_DNA"/>
</dbReference>
<organism evidence="1 2">
    <name type="scientific">Allacma fusca</name>
    <dbReference type="NCBI Taxonomy" id="39272"/>
    <lineage>
        <taxon>Eukaryota</taxon>
        <taxon>Metazoa</taxon>
        <taxon>Ecdysozoa</taxon>
        <taxon>Arthropoda</taxon>
        <taxon>Hexapoda</taxon>
        <taxon>Collembola</taxon>
        <taxon>Symphypleona</taxon>
        <taxon>Sminthuridae</taxon>
        <taxon>Allacma</taxon>
    </lineage>
</organism>
<gene>
    <name evidence="1" type="ORF">AFUS01_LOCUS6330</name>
</gene>
<comment type="caution">
    <text evidence="1">The sequence shown here is derived from an EMBL/GenBank/DDBJ whole genome shotgun (WGS) entry which is preliminary data.</text>
</comment>
<reference evidence="1" key="1">
    <citation type="submission" date="2021-06" db="EMBL/GenBank/DDBJ databases">
        <authorList>
            <person name="Hodson N. C."/>
            <person name="Mongue J. A."/>
            <person name="Jaron S. K."/>
        </authorList>
    </citation>
    <scope>NUCLEOTIDE SEQUENCE</scope>
</reference>